<keyword evidence="1" id="KW-0732">Signal</keyword>
<name>A0A6V2AVP8_9STRA</name>
<dbReference type="AlphaFoldDB" id="A0A6V2AVP8"/>
<evidence type="ECO:0000313" key="5">
    <source>
        <dbReference type="EMBL" id="CAE4582637.1"/>
    </source>
</evidence>
<reference evidence="5" key="1">
    <citation type="submission" date="2021-01" db="EMBL/GenBank/DDBJ databases">
        <authorList>
            <person name="Corre E."/>
            <person name="Pelletier E."/>
            <person name="Niang G."/>
            <person name="Scheremetjew M."/>
            <person name="Finn R."/>
            <person name="Kale V."/>
            <person name="Holt S."/>
            <person name="Cochrane G."/>
            <person name="Meng A."/>
            <person name="Brown T."/>
            <person name="Cohen L."/>
        </authorList>
    </citation>
    <scope>NUCLEOTIDE SEQUENCE</scope>
    <source>
        <strain evidence="5">GSO104</strain>
        <strain evidence="2">Pop2</strain>
    </source>
</reference>
<feature type="chain" id="PRO_5036192582" evidence="1">
    <location>
        <begin position="19"/>
        <end position="212"/>
    </location>
</feature>
<dbReference type="EMBL" id="HBGN01025519">
    <property type="protein sequence ID" value="CAD9340596.1"/>
    <property type="molecule type" value="Transcribed_RNA"/>
</dbReference>
<dbReference type="EMBL" id="HBNS01002909">
    <property type="protein sequence ID" value="CAE4582637.1"/>
    <property type="molecule type" value="Transcribed_RNA"/>
</dbReference>
<evidence type="ECO:0000256" key="1">
    <source>
        <dbReference type="SAM" id="SignalP"/>
    </source>
</evidence>
<evidence type="ECO:0000313" key="4">
    <source>
        <dbReference type="EMBL" id="CAE4582634.1"/>
    </source>
</evidence>
<sequence length="212" mass="23341">MMKGLAVTTLLCISNVSAFAPTTVRNANSALNMKAEASRRDVFEKAAFVAIGLGTSSGFVPAAYAAGSPPSAAELERIKIGYKKIAYLLENFDQETTVCKENGGECKRDADPVRRYMGLRSTTDPLFQIEKVFAKAKYMDIDPDKLEDFFEATEDWNTAVNMSNSMAFISQFGEYNPGGGKDEVLKYLEEAKKQVVLAEASLKRIMNCLEIE</sequence>
<dbReference type="EMBL" id="HBGN01025520">
    <property type="protein sequence ID" value="CAD9340597.1"/>
    <property type="molecule type" value="Transcribed_RNA"/>
</dbReference>
<dbReference type="EMBL" id="HBNS01002908">
    <property type="protein sequence ID" value="CAE4582634.1"/>
    <property type="molecule type" value="Transcribed_RNA"/>
</dbReference>
<evidence type="ECO:0000313" key="2">
    <source>
        <dbReference type="EMBL" id="CAD9340596.1"/>
    </source>
</evidence>
<proteinExistence type="predicted"/>
<gene>
    <name evidence="4" type="ORF">DBRI00130_LOCUS2339</name>
    <name evidence="5" type="ORF">DBRI00130_LOCUS2340</name>
    <name evidence="2" type="ORF">DBRI1063_LOCUS16345</name>
    <name evidence="3" type="ORF">DBRI1063_LOCUS16346</name>
</gene>
<accession>A0A6V2AVP8</accession>
<protein>
    <submittedName>
        <fullName evidence="5">Uncharacterized protein</fullName>
    </submittedName>
</protein>
<feature type="signal peptide" evidence="1">
    <location>
        <begin position="1"/>
        <end position="18"/>
    </location>
</feature>
<evidence type="ECO:0000313" key="3">
    <source>
        <dbReference type="EMBL" id="CAD9340597.1"/>
    </source>
</evidence>
<organism evidence="5">
    <name type="scientific">Ditylum brightwellii</name>
    <dbReference type="NCBI Taxonomy" id="49249"/>
    <lineage>
        <taxon>Eukaryota</taxon>
        <taxon>Sar</taxon>
        <taxon>Stramenopiles</taxon>
        <taxon>Ochrophyta</taxon>
        <taxon>Bacillariophyta</taxon>
        <taxon>Mediophyceae</taxon>
        <taxon>Lithodesmiophycidae</taxon>
        <taxon>Lithodesmiales</taxon>
        <taxon>Lithodesmiaceae</taxon>
        <taxon>Ditylum</taxon>
    </lineage>
</organism>